<keyword evidence="1" id="KW-0472">Membrane</keyword>
<keyword evidence="1" id="KW-0812">Transmembrane</keyword>
<proteinExistence type="predicted"/>
<dbReference type="AlphaFoldDB" id="A0AAD6S5X6"/>
<comment type="caution">
    <text evidence="2">The sequence shown here is derived from an EMBL/GenBank/DDBJ whole genome shotgun (WGS) entry which is preliminary data.</text>
</comment>
<evidence type="ECO:0000313" key="3">
    <source>
        <dbReference type="Proteomes" id="UP001218188"/>
    </source>
</evidence>
<protein>
    <submittedName>
        <fullName evidence="2">Uncharacterized protein</fullName>
    </submittedName>
</protein>
<dbReference type="Proteomes" id="UP001218188">
    <property type="component" value="Unassembled WGS sequence"/>
</dbReference>
<feature type="transmembrane region" description="Helical" evidence="1">
    <location>
        <begin position="630"/>
        <end position="653"/>
    </location>
</feature>
<organism evidence="2 3">
    <name type="scientific">Mycena alexandri</name>
    <dbReference type="NCBI Taxonomy" id="1745969"/>
    <lineage>
        <taxon>Eukaryota</taxon>
        <taxon>Fungi</taxon>
        <taxon>Dikarya</taxon>
        <taxon>Basidiomycota</taxon>
        <taxon>Agaricomycotina</taxon>
        <taxon>Agaricomycetes</taxon>
        <taxon>Agaricomycetidae</taxon>
        <taxon>Agaricales</taxon>
        <taxon>Marasmiineae</taxon>
        <taxon>Mycenaceae</taxon>
        <taxon>Mycena</taxon>
    </lineage>
</organism>
<gene>
    <name evidence="2" type="ORF">C8F04DRAFT_1139857</name>
</gene>
<keyword evidence="3" id="KW-1185">Reference proteome</keyword>
<reference evidence="2" key="1">
    <citation type="submission" date="2023-03" db="EMBL/GenBank/DDBJ databases">
        <title>Massive genome expansion in bonnet fungi (Mycena s.s.) driven by repeated elements and novel gene families across ecological guilds.</title>
        <authorList>
            <consortium name="Lawrence Berkeley National Laboratory"/>
            <person name="Harder C.B."/>
            <person name="Miyauchi S."/>
            <person name="Viragh M."/>
            <person name="Kuo A."/>
            <person name="Thoen E."/>
            <person name="Andreopoulos B."/>
            <person name="Lu D."/>
            <person name="Skrede I."/>
            <person name="Drula E."/>
            <person name="Henrissat B."/>
            <person name="Morin E."/>
            <person name="Kohler A."/>
            <person name="Barry K."/>
            <person name="LaButti K."/>
            <person name="Morin E."/>
            <person name="Salamov A."/>
            <person name="Lipzen A."/>
            <person name="Mereny Z."/>
            <person name="Hegedus B."/>
            <person name="Baldrian P."/>
            <person name="Stursova M."/>
            <person name="Weitz H."/>
            <person name="Taylor A."/>
            <person name="Grigoriev I.V."/>
            <person name="Nagy L.G."/>
            <person name="Martin F."/>
            <person name="Kauserud H."/>
        </authorList>
    </citation>
    <scope>NUCLEOTIDE SEQUENCE</scope>
    <source>
        <strain evidence="2">CBHHK200</strain>
    </source>
</reference>
<dbReference type="EMBL" id="JARJCM010000222">
    <property type="protein sequence ID" value="KAJ7021844.1"/>
    <property type="molecule type" value="Genomic_DNA"/>
</dbReference>
<feature type="transmembrane region" description="Helical" evidence="1">
    <location>
        <begin position="12"/>
        <end position="31"/>
    </location>
</feature>
<evidence type="ECO:0000313" key="2">
    <source>
        <dbReference type="EMBL" id="KAJ7021844.1"/>
    </source>
</evidence>
<keyword evidence="1" id="KW-1133">Transmembrane helix</keyword>
<feature type="transmembrane region" description="Helical" evidence="1">
    <location>
        <begin position="85"/>
        <end position="110"/>
    </location>
</feature>
<accession>A0AAD6S5X6</accession>
<sequence length="744" mass="80694">MLVSETLTVGQISFMFRVLMQVLTYGGLFLFSRIILSTVPRVATLPTHDLINRLVGGLTATTSSLSWILRCLTGRSGDRSFPSGLIASVFLFTVYSSLVTLSDIGFLGIYSCTAALPPYIDSPLSVHDTISANASIAAALVNGTDPSLVKAYRCDSFEFHQFNANVSEYVCTSWHNGTYGDASFFQNLNTTDSAILMNRQLSSPPLDVSDFYLNSWYNGPGSARVEEAIVSNGILIQPDTTGFRAIVGVPPLPPQSSIQLDNVMAIEADMGCISLGLFTERDLDGGALSTFDIFATNWTQLYHGPDNMKDTLVKWGARIRSLVRPLFNESSINDVGYLFANGLDNGTGTPLGYSMPTADAKVVGWSLPGNLSQLADLNFTEPIQVTVQMALLNNCTQDLYSALGVTLLPNHTDLRTPGSACSNLAVQGSFTISSGLPLTGLSRFLCAASTQVNLVSANISSSNDSTLTLNFLRNDADLHYTVASWWYLKPVWNYTAWVNYEPYERYTLTPSPGSGRHHYLPSWDSYNLERLQGPGSAGGVISYISSYLLTYPDSFEDEDDSTGLANLDDDEAFINFNATMIPTWAGGMGAAFVREGVAYNGWVALDRWHSGGVLVLSGGEKPAVCYTLRYGIAFLPLLIAAVITLLWGAIVLARSRFKGCNVVQASYGGLSPLRAMLVPGWAAKSTLLIWQGVPEPHLEKRADKKYVLMTETDVGGTAASYLRHHDAPMVDFVEVEHGVLSSGF</sequence>
<name>A0AAD6S5X6_9AGAR</name>
<evidence type="ECO:0000256" key="1">
    <source>
        <dbReference type="SAM" id="Phobius"/>
    </source>
</evidence>